<dbReference type="EC" id="2.4.1.109" evidence="4"/>
<dbReference type="AlphaFoldDB" id="A0A132ACQ2"/>
<comment type="catalytic activity">
    <reaction evidence="13">
        <text>a di-trans,poly-cis-dolichyl beta-D-mannosyl phosphate + L-seryl-[protein] = 3-O-(alpha-D-mannosyl)-L-seryl-[protein] + a di-trans,poly-cis-dolichyl phosphate + H(+)</text>
        <dbReference type="Rhea" id="RHEA:17377"/>
        <dbReference type="Rhea" id="RHEA-COMP:9863"/>
        <dbReference type="Rhea" id="RHEA-COMP:13546"/>
        <dbReference type="Rhea" id="RHEA-COMP:19498"/>
        <dbReference type="Rhea" id="RHEA-COMP:19501"/>
        <dbReference type="ChEBI" id="CHEBI:15378"/>
        <dbReference type="ChEBI" id="CHEBI:29999"/>
        <dbReference type="ChEBI" id="CHEBI:57683"/>
        <dbReference type="ChEBI" id="CHEBI:58211"/>
        <dbReference type="ChEBI" id="CHEBI:137321"/>
        <dbReference type="EC" id="2.4.1.109"/>
    </reaction>
</comment>
<evidence type="ECO:0000256" key="11">
    <source>
        <dbReference type="ARBA" id="ARBA00023136"/>
    </source>
</evidence>
<dbReference type="PANTHER" id="PTHR10050">
    <property type="entry name" value="DOLICHYL-PHOSPHATE-MANNOSE--PROTEIN MANNOSYLTRANSFERASE"/>
    <property type="match status" value="1"/>
</dbReference>
<dbReference type="Pfam" id="PF02815">
    <property type="entry name" value="MIR"/>
    <property type="match status" value="1"/>
</dbReference>
<dbReference type="FunFam" id="2.80.10.50:FF:000012">
    <property type="entry name" value="Protein O-mannosyl-transferase 1"/>
    <property type="match status" value="1"/>
</dbReference>
<feature type="transmembrane region" description="Helical" evidence="18">
    <location>
        <begin position="129"/>
        <end position="157"/>
    </location>
</feature>
<dbReference type="SMART" id="SM00472">
    <property type="entry name" value="MIR"/>
    <property type="match status" value="3"/>
</dbReference>
<accession>A0A132ACQ2</accession>
<dbReference type="Pfam" id="PF02366">
    <property type="entry name" value="PMT"/>
    <property type="match status" value="1"/>
</dbReference>
<dbReference type="Gene3D" id="2.80.10.50">
    <property type="match status" value="1"/>
</dbReference>
<reference evidence="19 20" key="1">
    <citation type="journal article" date="2015" name="Parasit. Vectors">
        <title>Draft genome of the scabies mite.</title>
        <authorList>
            <person name="Rider S.D.Jr."/>
            <person name="Morgan M.S."/>
            <person name="Arlian L.G."/>
        </authorList>
    </citation>
    <scope>NUCLEOTIDE SEQUENCE [LARGE SCALE GENOMIC DNA]</scope>
    <source>
        <strain evidence="19">Arlian Lab</strain>
    </source>
</reference>
<evidence type="ECO:0000256" key="4">
    <source>
        <dbReference type="ARBA" id="ARBA00012839"/>
    </source>
</evidence>
<dbReference type="UniPathway" id="UPA00378"/>
<dbReference type="Proteomes" id="UP000616769">
    <property type="component" value="Unassembled WGS sequence"/>
</dbReference>
<dbReference type="Pfam" id="PF16192">
    <property type="entry name" value="PMT_4TMC"/>
    <property type="match status" value="1"/>
</dbReference>
<comment type="function">
    <text evidence="14">Rt/POMT1 and tw/POMT2 function as a protein O-mannosyltransferase in association with each other to generate and maintain normal muscle development.</text>
</comment>
<sequence length="578" mass="67677">MNCITDVSFRFIFGEPGYKGEFNNFTSIGQDYDKTLPIRSLRFFPTLCGSLLIPLVYHLVLEFGFNYQIAFFSSLLFILENSLLTQSRFILLDTILMFFSFFGLYSFIVAQKKLINSLSWFKWNCLASIFLTCGVCVKYIGIFTLLQIQILAFFSIFTRLSDKTIRAISLWLEFLHKTIIYIFLPVLIYCLVFYVHLAVLIRAGPHDNIMTSAFQASLEGGLASIIRGQPREIAHGSQITLRNTHGRTCWLHSHQALYPIRYPDKRGSSHQQQVTCYSFKDVNNWWIIKRPNIDDLITHEPRDIIKDGDIIQLVHGLSGRTLNSHDIAAPMSPYNQEVSCYIDYNISMPAQNLWRVKLHNADETDRYWHAIKSRAQLIHVDSNQALKLSGLQLPVWGHHQHEIVTDKQIHHPNTIWNVEEHRYTKNSNNKELEKELGMAEFVPLSPTFLSFWDKMLELQSKMLINTENIQNHIYSSDSPLDWPLLTKGIAYWLSPKSNAQIYLIGNIFLWYFGIIALVIYLLLFVFYHLRRRRLRLESIFIGREIYYPRYGLHDFSAFEIQKLKWKSSWHFLIHKRLI</sequence>
<feature type="transmembrane region" description="Helical" evidence="18">
    <location>
        <begin position="41"/>
        <end position="59"/>
    </location>
</feature>
<comment type="similarity">
    <text evidence="3">Belongs to the glycosyltransferase 39 family.</text>
</comment>
<comment type="subunit">
    <text evidence="15">Interacts with tw/POMT2.</text>
</comment>
<evidence type="ECO:0000256" key="14">
    <source>
        <dbReference type="ARBA" id="ARBA00059310"/>
    </source>
</evidence>
<dbReference type="VEuPathDB" id="VectorBase:SSCA007397"/>
<evidence type="ECO:0000256" key="12">
    <source>
        <dbReference type="ARBA" id="ARBA00045085"/>
    </source>
</evidence>
<feature type="transmembrane region" description="Helical" evidence="18">
    <location>
        <begin position="178"/>
        <end position="201"/>
    </location>
</feature>
<dbReference type="InterPro" id="IPR032421">
    <property type="entry name" value="PMT_4TMC"/>
</dbReference>
<feature type="transmembrane region" description="Helical" evidence="18">
    <location>
        <begin position="508"/>
        <end position="529"/>
    </location>
</feature>
<comment type="catalytic activity">
    <reaction evidence="12">
        <text>a di-trans,poly-cis-dolichyl beta-D-mannosyl phosphate + L-threonyl-[protein] = 3-O-(alpha-D-mannosyl)-L-threonyl-[protein] + a di-trans,poly-cis-dolichyl phosphate + H(+)</text>
        <dbReference type="Rhea" id="RHEA:53396"/>
        <dbReference type="Rhea" id="RHEA-COMP:11060"/>
        <dbReference type="Rhea" id="RHEA-COMP:13547"/>
        <dbReference type="Rhea" id="RHEA-COMP:19498"/>
        <dbReference type="Rhea" id="RHEA-COMP:19501"/>
        <dbReference type="ChEBI" id="CHEBI:15378"/>
        <dbReference type="ChEBI" id="CHEBI:30013"/>
        <dbReference type="ChEBI" id="CHEBI:57683"/>
        <dbReference type="ChEBI" id="CHEBI:58211"/>
        <dbReference type="ChEBI" id="CHEBI:137323"/>
        <dbReference type="EC" id="2.4.1.109"/>
    </reaction>
</comment>
<feature type="transmembrane region" description="Helical" evidence="18">
    <location>
        <begin position="90"/>
        <end position="109"/>
    </location>
</feature>
<evidence type="ECO:0000256" key="10">
    <source>
        <dbReference type="ARBA" id="ARBA00022989"/>
    </source>
</evidence>
<dbReference type="InterPro" id="IPR027005">
    <property type="entry name" value="PMT-like"/>
</dbReference>
<comment type="pathway">
    <text evidence="2">Protein modification; protein glycosylation.</text>
</comment>
<keyword evidence="9" id="KW-0256">Endoplasmic reticulum</keyword>
<keyword evidence="5" id="KW-0328">Glycosyltransferase</keyword>
<dbReference type="CDD" id="cd23281">
    <property type="entry name" value="beta-trefoil_MIR_POMT1"/>
    <property type="match status" value="1"/>
</dbReference>
<name>A0A132ACQ2_SARSC</name>
<evidence type="ECO:0000256" key="18">
    <source>
        <dbReference type="SAM" id="Phobius"/>
    </source>
</evidence>
<dbReference type="PANTHER" id="PTHR10050:SF51">
    <property type="entry name" value="PROTEIN O-MANNOSYL-TRANSFERASE 1"/>
    <property type="match status" value="1"/>
</dbReference>
<dbReference type="GO" id="GO:0004169">
    <property type="term" value="F:dolichyl-phosphate-mannose-protein mannosyltransferase activity"/>
    <property type="evidence" value="ECO:0007669"/>
    <property type="project" value="UniProtKB-EC"/>
</dbReference>
<evidence type="ECO:0000256" key="17">
    <source>
        <dbReference type="ARBA" id="ARBA00079036"/>
    </source>
</evidence>
<evidence type="ECO:0000256" key="9">
    <source>
        <dbReference type="ARBA" id="ARBA00022824"/>
    </source>
</evidence>
<feature type="transmembrane region" description="Helical" evidence="18">
    <location>
        <begin position="65"/>
        <end position="83"/>
    </location>
</feature>
<keyword evidence="11 18" id="KW-0472">Membrane</keyword>
<evidence type="ECO:0000256" key="16">
    <source>
        <dbReference type="ARBA" id="ARBA00073145"/>
    </source>
</evidence>
<evidence type="ECO:0000313" key="19">
    <source>
        <dbReference type="EMBL" id="KPM08774.1"/>
    </source>
</evidence>
<keyword evidence="10 18" id="KW-1133">Transmembrane helix</keyword>
<protein>
    <recommendedName>
        <fullName evidence="16">Protein O-mannosyltransferase 1</fullName>
        <ecNumber evidence="4">2.4.1.109</ecNumber>
    </recommendedName>
    <alternativeName>
        <fullName evidence="17">Protein rotated abdomen</fullName>
    </alternativeName>
</protein>
<gene>
    <name evidence="19" type="ORF">QR98_0072990</name>
</gene>
<evidence type="ECO:0000256" key="15">
    <source>
        <dbReference type="ARBA" id="ARBA00061810"/>
    </source>
</evidence>
<dbReference type="GO" id="GO:0005789">
    <property type="term" value="C:endoplasmic reticulum membrane"/>
    <property type="evidence" value="ECO:0007669"/>
    <property type="project" value="UniProtKB-SubCell"/>
</dbReference>
<evidence type="ECO:0000256" key="1">
    <source>
        <dbReference type="ARBA" id="ARBA00004477"/>
    </source>
</evidence>
<evidence type="ECO:0000256" key="8">
    <source>
        <dbReference type="ARBA" id="ARBA00022737"/>
    </source>
</evidence>
<evidence type="ECO:0000256" key="6">
    <source>
        <dbReference type="ARBA" id="ARBA00022679"/>
    </source>
</evidence>
<dbReference type="PROSITE" id="PS50919">
    <property type="entry name" value="MIR"/>
    <property type="match status" value="2"/>
</dbReference>
<evidence type="ECO:0000256" key="2">
    <source>
        <dbReference type="ARBA" id="ARBA00004922"/>
    </source>
</evidence>
<comment type="subcellular location">
    <subcellularLocation>
        <location evidence="1">Endoplasmic reticulum membrane</location>
        <topology evidence="1">Multi-pass membrane protein</topology>
    </subcellularLocation>
</comment>
<keyword evidence="8" id="KW-0677">Repeat</keyword>
<evidence type="ECO:0000313" key="20">
    <source>
        <dbReference type="Proteomes" id="UP000616769"/>
    </source>
</evidence>
<evidence type="ECO:0000256" key="5">
    <source>
        <dbReference type="ARBA" id="ARBA00022676"/>
    </source>
</evidence>
<evidence type="ECO:0000256" key="13">
    <source>
        <dbReference type="ARBA" id="ARBA00045102"/>
    </source>
</evidence>
<comment type="caution">
    <text evidence="19">The sequence shown here is derived from an EMBL/GenBank/DDBJ whole genome shotgun (WGS) entry which is preliminary data.</text>
</comment>
<organism evidence="19 20">
    <name type="scientific">Sarcoptes scabiei</name>
    <name type="common">Itch mite</name>
    <name type="synonym">Acarus scabiei</name>
    <dbReference type="NCBI Taxonomy" id="52283"/>
    <lineage>
        <taxon>Eukaryota</taxon>
        <taxon>Metazoa</taxon>
        <taxon>Ecdysozoa</taxon>
        <taxon>Arthropoda</taxon>
        <taxon>Chelicerata</taxon>
        <taxon>Arachnida</taxon>
        <taxon>Acari</taxon>
        <taxon>Acariformes</taxon>
        <taxon>Sarcoptiformes</taxon>
        <taxon>Astigmata</taxon>
        <taxon>Psoroptidia</taxon>
        <taxon>Sarcoptoidea</taxon>
        <taxon>Sarcoptidae</taxon>
        <taxon>Sarcoptinae</taxon>
        <taxon>Sarcoptes</taxon>
    </lineage>
</organism>
<proteinExistence type="inferred from homology"/>
<keyword evidence="6" id="KW-0808">Transferase</keyword>
<keyword evidence="7 18" id="KW-0812">Transmembrane</keyword>
<evidence type="ECO:0000256" key="3">
    <source>
        <dbReference type="ARBA" id="ARBA00007222"/>
    </source>
</evidence>
<dbReference type="InterPro" id="IPR003342">
    <property type="entry name" value="ArnT-like_N"/>
</dbReference>
<dbReference type="InterPro" id="IPR036300">
    <property type="entry name" value="MIR_dom_sf"/>
</dbReference>
<dbReference type="SUPFAM" id="SSF82109">
    <property type="entry name" value="MIR domain"/>
    <property type="match status" value="1"/>
</dbReference>
<evidence type="ECO:0000256" key="7">
    <source>
        <dbReference type="ARBA" id="ARBA00022692"/>
    </source>
</evidence>
<dbReference type="EMBL" id="JXLN01012684">
    <property type="protein sequence ID" value="KPM08774.1"/>
    <property type="molecule type" value="Genomic_DNA"/>
</dbReference>
<dbReference type="OrthoDB" id="292747at2759"/>
<dbReference type="InterPro" id="IPR016093">
    <property type="entry name" value="MIR_motif"/>
</dbReference>